<comment type="caution">
    <text evidence="1">The sequence shown here is derived from an EMBL/GenBank/DDBJ whole genome shotgun (WGS) entry which is preliminary data.</text>
</comment>
<dbReference type="AlphaFoldDB" id="A0A2P4YTB3"/>
<gene>
    <name evidence="1" type="ORF">PHPALM_1041</name>
</gene>
<keyword evidence="2" id="KW-1185">Reference proteome</keyword>
<dbReference type="EMBL" id="NCKW01000187">
    <property type="protein sequence ID" value="POM81050.1"/>
    <property type="molecule type" value="Genomic_DNA"/>
</dbReference>
<name>A0A2P4YTB3_9STRA</name>
<evidence type="ECO:0000313" key="2">
    <source>
        <dbReference type="Proteomes" id="UP000237271"/>
    </source>
</evidence>
<protein>
    <recommendedName>
        <fullName evidence="3">Integrase zinc-binding domain-containing protein</fullName>
    </recommendedName>
</protein>
<dbReference type="OrthoDB" id="123732at2759"/>
<dbReference type="Proteomes" id="UP000237271">
    <property type="component" value="Unassembled WGS sequence"/>
</dbReference>
<accession>A0A2P4YTB3</accession>
<proteinExistence type="predicted"/>
<evidence type="ECO:0008006" key="3">
    <source>
        <dbReference type="Google" id="ProtNLM"/>
    </source>
</evidence>
<evidence type="ECO:0000313" key="1">
    <source>
        <dbReference type="EMBL" id="POM81050.1"/>
    </source>
</evidence>
<sequence length="205" mass="23236">MPTWYFFAPHDALNKHVRDRLQRWAMRLCGLRYTIEHIAGKNNIWTDIISRWHTREVVRAAAVQTRSQRAAPLAAISPLRPMFDVVIVSPTLDDIREAQHTAGPENSRLRITLKGGTVSELLARIFVVAHTGAQGHRGQEPMITSLQRHFGLARITEKEPAFIRECLLCKHVKGPRIIPQSYGPSHRATSRKEALHWDLFSLGSG</sequence>
<organism evidence="1 2">
    <name type="scientific">Phytophthora palmivora</name>
    <dbReference type="NCBI Taxonomy" id="4796"/>
    <lineage>
        <taxon>Eukaryota</taxon>
        <taxon>Sar</taxon>
        <taxon>Stramenopiles</taxon>
        <taxon>Oomycota</taxon>
        <taxon>Peronosporomycetes</taxon>
        <taxon>Peronosporales</taxon>
        <taxon>Peronosporaceae</taxon>
        <taxon>Phytophthora</taxon>
    </lineage>
</organism>
<reference evidence="1 2" key="1">
    <citation type="journal article" date="2017" name="Genome Biol. Evol.">
        <title>Phytophthora megakarya and P. palmivora, closely related causal agents of cacao black pod rot, underwent increases in genome sizes and gene numbers by different mechanisms.</title>
        <authorList>
            <person name="Ali S.S."/>
            <person name="Shao J."/>
            <person name="Lary D.J."/>
            <person name="Kronmiller B."/>
            <person name="Shen D."/>
            <person name="Strem M.D."/>
            <person name="Amoako-Attah I."/>
            <person name="Akrofi A.Y."/>
            <person name="Begoude B.A."/>
            <person name="Ten Hoopen G.M."/>
            <person name="Coulibaly K."/>
            <person name="Kebe B.I."/>
            <person name="Melnick R.L."/>
            <person name="Guiltinan M.J."/>
            <person name="Tyler B.M."/>
            <person name="Meinhardt L.W."/>
            <person name="Bailey B.A."/>
        </authorList>
    </citation>
    <scope>NUCLEOTIDE SEQUENCE [LARGE SCALE GENOMIC DNA]</scope>
    <source>
        <strain evidence="2">sbr112.9</strain>
    </source>
</reference>